<evidence type="ECO:0000256" key="1">
    <source>
        <dbReference type="ARBA" id="ARBA00022801"/>
    </source>
</evidence>
<proteinExistence type="predicted"/>
<sequence>MKKKQASRRLIVIGASVGGPATILSLIRELPESTPGIIIVQHLCKGFAAHMADYLDTYCAMKVKEARNGEMVLSGTVYLAGGDRHLKVVKRGGIYYLTYEDGARINGVRPAVDVLFSSAACAGADAMGIILTGFGKDGAQGLLDMRRAGAYTIVQKAESCASSSMPTEAKKTGGAQIELAPHKITACMVLFSEQP</sequence>
<dbReference type="PANTHER" id="PTHR42872:SF6">
    <property type="entry name" value="PROTEIN-GLUTAMATE METHYLESTERASE_PROTEIN-GLUTAMINE GLUTAMINASE"/>
    <property type="match status" value="1"/>
</dbReference>
<dbReference type="InterPro" id="IPR000673">
    <property type="entry name" value="Sig_transdc_resp-reg_Me-estase"/>
</dbReference>
<evidence type="ECO:0000313" key="7">
    <source>
        <dbReference type="Proteomes" id="UP000192391"/>
    </source>
</evidence>
<dbReference type="InterPro" id="IPR035909">
    <property type="entry name" value="CheB_C"/>
</dbReference>
<dbReference type="SUPFAM" id="SSF52738">
    <property type="entry name" value="Methylesterase CheB, C-terminal domain"/>
    <property type="match status" value="1"/>
</dbReference>
<gene>
    <name evidence="6" type="ORF">B2M23_04940</name>
</gene>
<protein>
    <recommendedName>
        <fullName evidence="2">protein-glutamate methylesterase</fullName>
        <ecNumber evidence="2">3.1.1.61</ecNumber>
    </recommendedName>
</protein>
<feature type="active site" evidence="4">
    <location>
        <position position="16"/>
    </location>
</feature>
<feature type="active site" evidence="4">
    <location>
        <position position="137"/>
    </location>
</feature>
<dbReference type="GO" id="GO:0008984">
    <property type="term" value="F:protein-glutamate methylesterase activity"/>
    <property type="evidence" value="ECO:0007669"/>
    <property type="project" value="UniProtKB-EC"/>
</dbReference>
<dbReference type="Gene3D" id="3.40.50.180">
    <property type="entry name" value="Methylesterase CheB, C-terminal domain"/>
    <property type="match status" value="1"/>
</dbReference>
<dbReference type="AlphaFoldDB" id="A0AAC9QSU5"/>
<dbReference type="GO" id="GO:0005737">
    <property type="term" value="C:cytoplasm"/>
    <property type="evidence" value="ECO:0007669"/>
    <property type="project" value="InterPro"/>
</dbReference>
<dbReference type="CDD" id="cd16432">
    <property type="entry name" value="CheB_Rec"/>
    <property type="match status" value="1"/>
</dbReference>
<dbReference type="RefSeq" id="WP_052237178.1">
    <property type="nucleotide sequence ID" value="NZ_CP019962.1"/>
</dbReference>
<keyword evidence="4" id="KW-0145">Chemotaxis</keyword>
<dbReference type="Pfam" id="PF01339">
    <property type="entry name" value="CheB_methylest"/>
    <property type="match status" value="1"/>
</dbReference>
<feature type="active site" evidence="4">
    <location>
        <position position="42"/>
    </location>
</feature>
<dbReference type="Proteomes" id="UP000192391">
    <property type="component" value="Chromosome"/>
</dbReference>
<dbReference type="GO" id="GO:0000156">
    <property type="term" value="F:phosphorelay response regulator activity"/>
    <property type="evidence" value="ECO:0007669"/>
    <property type="project" value="InterPro"/>
</dbReference>
<dbReference type="EC" id="3.1.1.61" evidence="2"/>
<evidence type="ECO:0000256" key="2">
    <source>
        <dbReference type="ARBA" id="ARBA00039140"/>
    </source>
</evidence>
<dbReference type="KEGG" id="elim:B2M23_04940"/>
<organism evidence="6 7">
    <name type="scientific">Eubacterium limosum</name>
    <dbReference type="NCBI Taxonomy" id="1736"/>
    <lineage>
        <taxon>Bacteria</taxon>
        <taxon>Bacillati</taxon>
        <taxon>Bacillota</taxon>
        <taxon>Clostridia</taxon>
        <taxon>Eubacteriales</taxon>
        <taxon>Eubacteriaceae</taxon>
        <taxon>Eubacterium</taxon>
    </lineage>
</organism>
<dbReference type="PROSITE" id="PS50122">
    <property type="entry name" value="CHEB"/>
    <property type="match status" value="1"/>
</dbReference>
<keyword evidence="1 4" id="KW-0378">Hydrolase</keyword>
<dbReference type="PANTHER" id="PTHR42872">
    <property type="entry name" value="PROTEIN-GLUTAMATE METHYLESTERASE/PROTEIN-GLUTAMINE GLUTAMINASE"/>
    <property type="match status" value="1"/>
</dbReference>
<evidence type="ECO:0000256" key="4">
    <source>
        <dbReference type="PROSITE-ProRule" id="PRU00050"/>
    </source>
</evidence>
<accession>A0AAC9QSU5</accession>
<dbReference type="GO" id="GO:0006935">
    <property type="term" value="P:chemotaxis"/>
    <property type="evidence" value="ECO:0007669"/>
    <property type="project" value="UniProtKB-UniRule"/>
</dbReference>
<evidence type="ECO:0000256" key="3">
    <source>
        <dbReference type="ARBA" id="ARBA00048267"/>
    </source>
</evidence>
<evidence type="ECO:0000259" key="5">
    <source>
        <dbReference type="PROSITE" id="PS50122"/>
    </source>
</evidence>
<reference evidence="7" key="1">
    <citation type="journal article" date="2017" name="Sci. Rep.">
        <title>Determination of the Genome and Primary Transcriptome of Syngas Fermenting Eubacterium limosum ATCC 8486.</title>
        <authorList>
            <person name="Song Y."/>
            <person name="Shin J."/>
            <person name="Jeong Y."/>
            <person name="Jin S."/>
            <person name="Lee J.K."/>
            <person name="Kim D.R."/>
            <person name="Kim S.C."/>
            <person name="Cho S."/>
            <person name="Cho B.K."/>
        </authorList>
    </citation>
    <scope>NUCLEOTIDE SEQUENCE [LARGE SCALE GENOMIC DNA]</scope>
    <source>
        <strain evidence="7">ATCC 8486</strain>
    </source>
</reference>
<evidence type="ECO:0000313" key="6">
    <source>
        <dbReference type="EMBL" id="ARD64926.1"/>
    </source>
</evidence>
<comment type="catalytic activity">
    <reaction evidence="3">
        <text>[protein]-L-glutamate 5-O-methyl ester + H2O = L-glutamyl-[protein] + methanol + H(+)</text>
        <dbReference type="Rhea" id="RHEA:23236"/>
        <dbReference type="Rhea" id="RHEA-COMP:10208"/>
        <dbReference type="Rhea" id="RHEA-COMP:10311"/>
        <dbReference type="ChEBI" id="CHEBI:15377"/>
        <dbReference type="ChEBI" id="CHEBI:15378"/>
        <dbReference type="ChEBI" id="CHEBI:17790"/>
        <dbReference type="ChEBI" id="CHEBI:29973"/>
        <dbReference type="ChEBI" id="CHEBI:82795"/>
        <dbReference type="EC" id="3.1.1.61"/>
    </reaction>
</comment>
<name>A0AAC9QSU5_EUBLI</name>
<feature type="domain" description="CheB-type methylesterase" evidence="5">
    <location>
        <begin position="4"/>
        <end position="189"/>
    </location>
</feature>
<dbReference type="EMBL" id="CP019962">
    <property type="protein sequence ID" value="ARD64926.1"/>
    <property type="molecule type" value="Genomic_DNA"/>
</dbReference>